<dbReference type="EMBL" id="CZDF01000172">
    <property type="protein sequence ID" value="CUR34855.1"/>
    <property type="molecule type" value="Genomic_DNA"/>
</dbReference>
<sequence length="82" mass="9904">MTSNFEKMTNAELRAYALKHRGKEDIEALRVLFRRRTPYRKELTFYPAKNPAEKREQFERFKQIIEEKQSQTIKDTTPPLDE</sequence>
<evidence type="ECO:0000313" key="2">
    <source>
        <dbReference type="Proteomes" id="UP000184315"/>
    </source>
</evidence>
<dbReference type="RefSeq" id="WP_072721656.1">
    <property type="nucleotide sequence ID" value="NZ_LN889813.1"/>
</dbReference>
<accession>A0A1J1LQZ5</accession>
<dbReference type="Proteomes" id="UP000184315">
    <property type="component" value="Unassembled WGS sequence"/>
</dbReference>
<keyword evidence="2" id="KW-1185">Reference proteome</keyword>
<dbReference type="OrthoDB" id="467175at2"/>
<name>A0A1J1LQZ5_9CYAN</name>
<dbReference type="InterPro" id="IPR054053">
    <property type="entry name" value="DUF6887"/>
</dbReference>
<reference evidence="2" key="1">
    <citation type="submission" date="2015-10" db="EMBL/GenBank/DDBJ databases">
        <authorList>
            <person name="Regsiter A."/>
            <person name="william w."/>
        </authorList>
    </citation>
    <scope>NUCLEOTIDE SEQUENCE [LARGE SCALE GENOMIC DNA]</scope>
</reference>
<organism evidence="1 2">
    <name type="scientific">Planktothrix tepida PCC 9214</name>
    <dbReference type="NCBI Taxonomy" id="671072"/>
    <lineage>
        <taxon>Bacteria</taxon>
        <taxon>Bacillati</taxon>
        <taxon>Cyanobacteriota</taxon>
        <taxon>Cyanophyceae</taxon>
        <taxon>Oscillatoriophycideae</taxon>
        <taxon>Oscillatoriales</taxon>
        <taxon>Microcoleaceae</taxon>
        <taxon>Planktothrix</taxon>
    </lineage>
</organism>
<dbReference type="Pfam" id="PF21826">
    <property type="entry name" value="DUF6887"/>
    <property type="match status" value="1"/>
</dbReference>
<protein>
    <submittedName>
        <fullName evidence="1">Putative Similar to tr/Q7NFX5/Q7NFX5</fullName>
    </submittedName>
</protein>
<dbReference type="STRING" id="671072.PL9214650294"/>
<dbReference type="AlphaFoldDB" id="A0A1J1LQZ5"/>
<gene>
    <name evidence="1" type="ORF">PL9214650294</name>
</gene>
<evidence type="ECO:0000313" key="1">
    <source>
        <dbReference type="EMBL" id="CUR34855.1"/>
    </source>
</evidence>
<proteinExistence type="predicted"/>